<keyword evidence="1" id="KW-1133">Transmembrane helix</keyword>
<protein>
    <submittedName>
        <fullName evidence="2">Uncharacterized protein</fullName>
    </submittedName>
</protein>
<dbReference type="AlphaFoldDB" id="A0A8H3FD37"/>
<dbReference type="EMBL" id="CAJPDT010000032">
    <property type="protein sequence ID" value="CAF9923067.1"/>
    <property type="molecule type" value="Genomic_DNA"/>
</dbReference>
<dbReference type="OrthoDB" id="3166386at2759"/>
<dbReference type="Proteomes" id="UP000664534">
    <property type="component" value="Unassembled WGS sequence"/>
</dbReference>
<reference evidence="2" key="1">
    <citation type="submission" date="2021-03" db="EMBL/GenBank/DDBJ databases">
        <authorList>
            <person name="Tagirdzhanova G."/>
        </authorList>
    </citation>
    <scope>NUCLEOTIDE SEQUENCE</scope>
</reference>
<evidence type="ECO:0000313" key="3">
    <source>
        <dbReference type="Proteomes" id="UP000664534"/>
    </source>
</evidence>
<sequence length="592" mass="67504">MVSATDVITYIGVPLAVLGVTPIFYTFAVALYTRLKIQRLLTKNGIDPRIRARLMTGVVEVDLPVFQLYTYHREELRYWLPSASPKTLGGASWSAYNFAIREIDVVTSRFQRSDKIILPEAKIGFEHLLYFLPDLGHYPDLDGFRTLRNRGQNTAGTSLIHGRDSQQRSHCTILEVAKPGDRHGLISLRFASTANILGGRSSGNIPNSNERLPPFCMTGLLLEPQNDDASLETDNRTVPTAETADDRIDPRDATDLNVNRRHFVIRQREDMRMDVSVHEMPAPSIGIGLPSNHSRLLNSDTSPEVESMQGEFWKRWFPCAAIAVYGFPNQQSFYKFLPNQTFLRYSQLFDIKVDSAFYYGLADGWETAREERLIYINHIDLEAPLPIQPTDGRHKIWLTKEDLETLVKEKEILLRPYVRFSARERFMFRKPQLDHLRSASVKYIAMPNLLRLCLHRLVSNPIQSKSLSIGSLPKEPWDINKLAQHTSDLILRMVILDINFAETIGSEIGRLMSAQVNPLDATISEHRVVTGKKRQHDHDLPWWLTERSSPVESGHFCCTIVLLAIIGQRASYLLSSQDVKHCVNEWPNVYLS</sequence>
<keyword evidence="3" id="KW-1185">Reference proteome</keyword>
<gene>
    <name evidence="2" type="ORF">IMSHALPRED_005843</name>
</gene>
<evidence type="ECO:0000256" key="1">
    <source>
        <dbReference type="SAM" id="Phobius"/>
    </source>
</evidence>
<evidence type="ECO:0000313" key="2">
    <source>
        <dbReference type="EMBL" id="CAF9923067.1"/>
    </source>
</evidence>
<proteinExistence type="predicted"/>
<keyword evidence="1" id="KW-0472">Membrane</keyword>
<comment type="caution">
    <text evidence="2">The sequence shown here is derived from an EMBL/GenBank/DDBJ whole genome shotgun (WGS) entry which is preliminary data.</text>
</comment>
<name>A0A8H3FD37_9LECA</name>
<organism evidence="2 3">
    <name type="scientific">Imshaugia aleurites</name>
    <dbReference type="NCBI Taxonomy" id="172621"/>
    <lineage>
        <taxon>Eukaryota</taxon>
        <taxon>Fungi</taxon>
        <taxon>Dikarya</taxon>
        <taxon>Ascomycota</taxon>
        <taxon>Pezizomycotina</taxon>
        <taxon>Lecanoromycetes</taxon>
        <taxon>OSLEUM clade</taxon>
        <taxon>Lecanoromycetidae</taxon>
        <taxon>Lecanorales</taxon>
        <taxon>Lecanorineae</taxon>
        <taxon>Parmeliaceae</taxon>
        <taxon>Imshaugia</taxon>
    </lineage>
</organism>
<accession>A0A8H3FD37</accession>
<feature type="transmembrane region" description="Helical" evidence="1">
    <location>
        <begin position="12"/>
        <end position="33"/>
    </location>
</feature>
<keyword evidence="1" id="KW-0812">Transmembrane</keyword>